<reference evidence="3" key="1">
    <citation type="submission" date="2013-03" db="EMBL/GenBank/DDBJ databases">
        <title>The Genome Sequence of Anopheles dirus WRAIR2.</title>
        <authorList>
            <consortium name="The Broad Institute Genomics Platform"/>
            <person name="Neafsey D.E."/>
            <person name="Walton C."/>
            <person name="Walker B."/>
            <person name="Young S.K."/>
            <person name="Zeng Q."/>
            <person name="Gargeya S."/>
            <person name="Fitzgerald M."/>
            <person name="Haas B."/>
            <person name="Abouelleil A."/>
            <person name="Allen A.W."/>
            <person name="Alvarado L."/>
            <person name="Arachchi H.M."/>
            <person name="Berlin A.M."/>
            <person name="Chapman S.B."/>
            <person name="Gainer-Dewar J."/>
            <person name="Goldberg J."/>
            <person name="Griggs A."/>
            <person name="Gujja S."/>
            <person name="Hansen M."/>
            <person name="Howarth C."/>
            <person name="Imamovic A."/>
            <person name="Ireland A."/>
            <person name="Larimer J."/>
            <person name="McCowan C."/>
            <person name="Murphy C."/>
            <person name="Pearson M."/>
            <person name="Poon T.W."/>
            <person name="Priest M."/>
            <person name="Roberts A."/>
            <person name="Saif S."/>
            <person name="Shea T."/>
            <person name="Sisk P."/>
            <person name="Sykes S."/>
            <person name="Wortman J."/>
            <person name="Nusbaum C."/>
            <person name="Birren B."/>
        </authorList>
    </citation>
    <scope>NUCLEOTIDE SEQUENCE [LARGE SCALE GENOMIC DNA]</scope>
    <source>
        <strain evidence="3">WRAIR2</strain>
    </source>
</reference>
<dbReference type="InterPro" id="IPR043519">
    <property type="entry name" value="NT_sf"/>
</dbReference>
<sequence length="462" mass="53332">MHLSTNILAHALKLNLDAIPAEGFSLDTFSVSLLEKLVLKIQKVIAKSEKKPYEGSIPERDNVMKCFYQDPELVHCRFCKESIFCHEEAVRHMHQHEKDDKQLVETDPCYLRVTCIPRWGGSLLKQMRKFLDKYSADIMNKKGYDSMDSQTAADNEKNILQQLVSALNKSYPKVKCYAFGSRTTGTGSFKSDLDIFVDLESVYGGRKYRKDVENIAVSIVKVRSTLQKMPNWEIIDMVLGARVPLLRVLNTNYDMICDLTFSNGLAHRNSLLLQYMYSLQPTCRQLVCYIKEWNRESSLNSYTISLMAIFFYQYYGWLPAVASLQDYEKTILMIDDWDTGFRTPTLAELNLRLCDCSISMLAAMFFNFYSIPPHFCSLESEVVSPFSASNESKRLYGCTNAPIFEKYLGEMERFKWYMQDHLNDQDRSKTFAYNRPFVIQDPFEHCHNVAKGITVEAAARLL</sequence>
<dbReference type="EnsemblMetazoa" id="ADIR005661-RA">
    <property type="protein sequence ID" value="ADIR005661-PA"/>
    <property type="gene ID" value="ADIR005661"/>
</dbReference>
<dbReference type="SUPFAM" id="SSF81631">
    <property type="entry name" value="PAP/OAS1 substrate-binding domain"/>
    <property type="match status" value="1"/>
</dbReference>
<evidence type="ECO:0000313" key="2">
    <source>
        <dbReference type="EnsemblMetazoa" id="ADIR005661-PA"/>
    </source>
</evidence>
<dbReference type="Gene3D" id="1.10.1410.10">
    <property type="match status" value="1"/>
</dbReference>
<protein>
    <recommendedName>
        <fullName evidence="1">Poly(A) RNA polymerase mitochondrial-like central palm domain-containing protein</fullName>
    </recommendedName>
</protein>
<dbReference type="Pfam" id="PF22600">
    <property type="entry name" value="MTPAP-like_central"/>
    <property type="match status" value="1"/>
</dbReference>
<name>A0A182NDE7_9DIPT</name>
<feature type="domain" description="Poly(A) RNA polymerase mitochondrial-like central palm" evidence="1">
    <location>
        <begin position="150"/>
        <end position="275"/>
    </location>
</feature>
<accession>A0A182NDE7</accession>
<dbReference type="SUPFAM" id="SSF81301">
    <property type="entry name" value="Nucleotidyltransferase"/>
    <property type="match status" value="1"/>
</dbReference>
<keyword evidence="3" id="KW-1185">Reference proteome</keyword>
<proteinExistence type="predicted"/>
<dbReference type="PANTHER" id="PTHR12271">
    <property type="entry name" value="POLY A POLYMERASE CID PAP -RELATED"/>
    <property type="match status" value="1"/>
</dbReference>
<reference evidence="2" key="2">
    <citation type="submission" date="2020-05" db="UniProtKB">
        <authorList>
            <consortium name="EnsemblMetazoa"/>
        </authorList>
    </citation>
    <scope>IDENTIFICATION</scope>
    <source>
        <strain evidence="2">WRAIR2</strain>
    </source>
</reference>
<dbReference type="VEuPathDB" id="VectorBase:ADIR005661"/>
<organism evidence="2 3">
    <name type="scientific">Anopheles dirus</name>
    <dbReference type="NCBI Taxonomy" id="7168"/>
    <lineage>
        <taxon>Eukaryota</taxon>
        <taxon>Metazoa</taxon>
        <taxon>Ecdysozoa</taxon>
        <taxon>Arthropoda</taxon>
        <taxon>Hexapoda</taxon>
        <taxon>Insecta</taxon>
        <taxon>Pterygota</taxon>
        <taxon>Neoptera</taxon>
        <taxon>Endopterygota</taxon>
        <taxon>Diptera</taxon>
        <taxon>Nematocera</taxon>
        <taxon>Culicoidea</taxon>
        <taxon>Culicidae</taxon>
        <taxon>Anophelinae</taxon>
        <taxon>Anopheles</taxon>
    </lineage>
</organism>
<dbReference type="GO" id="GO:1990817">
    <property type="term" value="F:poly(A) RNA polymerase activity"/>
    <property type="evidence" value="ECO:0007669"/>
    <property type="project" value="TreeGrafter"/>
</dbReference>
<dbReference type="STRING" id="7168.A0A182NDE7"/>
<evidence type="ECO:0000259" key="1">
    <source>
        <dbReference type="Pfam" id="PF22600"/>
    </source>
</evidence>
<dbReference type="CDD" id="cd05402">
    <property type="entry name" value="NT_PAP_TUTase"/>
    <property type="match status" value="1"/>
</dbReference>
<dbReference type="GO" id="GO:0031123">
    <property type="term" value="P:RNA 3'-end processing"/>
    <property type="evidence" value="ECO:0007669"/>
    <property type="project" value="TreeGrafter"/>
</dbReference>
<dbReference type="InterPro" id="IPR054708">
    <property type="entry name" value="MTPAP-like_central"/>
</dbReference>
<evidence type="ECO:0000313" key="3">
    <source>
        <dbReference type="Proteomes" id="UP000075884"/>
    </source>
</evidence>
<dbReference type="Proteomes" id="UP000075884">
    <property type="component" value="Unassembled WGS sequence"/>
</dbReference>
<dbReference type="PANTHER" id="PTHR12271:SF133">
    <property type="entry name" value="POLY(A) RNA POLYMERASE, MITOCHONDRIAL"/>
    <property type="match status" value="1"/>
</dbReference>
<dbReference type="AlphaFoldDB" id="A0A182NDE7"/>
<dbReference type="Gene3D" id="3.30.460.10">
    <property type="entry name" value="Beta Polymerase, domain 2"/>
    <property type="match status" value="1"/>
</dbReference>